<feature type="region of interest" description="Disordered" evidence="1">
    <location>
        <begin position="1"/>
        <end position="30"/>
    </location>
</feature>
<accession>A0ABQ2AWI8</accession>
<dbReference type="Proteomes" id="UP000643279">
    <property type="component" value="Unassembled WGS sequence"/>
</dbReference>
<sequence>MLAKYALKDGGETRLQPSGDDALLNPAAEVGPGQEVKEPVLATWEEIIQQANCRLEARSWTPRDTWLKVRGELVNETPQKQAQNSSRGYFGSSPLLRAFRLWARSRSVWVIS</sequence>
<organism evidence="2 3">
    <name type="scientific">Arthrobacter liuii</name>
    <dbReference type="NCBI Taxonomy" id="1476996"/>
    <lineage>
        <taxon>Bacteria</taxon>
        <taxon>Bacillati</taxon>
        <taxon>Actinomycetota</taxon>
        <taxon>Actinomycetes</taxon>
        <taxon>Micrococcales</taxon>
        <taxon>Micrococcaceae</taxon>
        <taxon>Arthrobacter</taxon>
    </lineage>
</organism>
<protein>
    <submittedName>
        <fullName evidence="2">Uncharacterized protein</fullName>
    </submittedName>
</protein>
<dbReference type="EMBL" id="BMFW01000025">
    <property type="protein sequence ID" value="GGI00169.1"/>
    <property type="molecule type" value="Genomic_DNA"/>
</dbReference>
<gene>
    <name evidence="2" type="ORF">GCM10007170_36690</name>
</gene>
<proteinExistence type="predicted"/>
<evidence type="ECO:0000313" key="3">
    <source>
        <dbReference type="Proteomes" id="UP000643279"/>
    </source>
</evidence>
<dbReference type="RefSeq" id="WP_188572981.1">
    <property type="nucleotide sequence ID" value="NZ_BMFW01000025.1"/>
</dbReference>
<evidence type="ECO:0000256" key="1">
    <source>
        <dbReference type="SAM" id="MobiDB-lite"/>
    </source>
</evidence>
<feature type="compositionally biased region" description="Basic and acidic residues" evidence="1">
    <location>
        <begin position="1"/>
        <end position="12"/>
    </location>
</feature>
<name>A0ABQ2AWI8_9MICC</name>
<keyword evidence="3" id="KW-1185">Reference proteome</keyword>
<comment type="caution">
    <text evidence="2">The sequence shown here is derived from an EMBL/GenBank/DDBJ whole genome shotgun (WGS) entry which is preliminary data.</text>
</comment>
<reference evidence="3" key="1">
    <citation type="journal article" date="2019" name="Int. J. Syst. Evol. Microbiol.">
        <title>The Global Catalogue of Microorganisms (GCM) 10K type strain sequencing project: providing services to taxonomists for standard genome sequencing and annotation.</title>
        <authorList>
            <consortium name="The Broad Institute Genomics Platform"/>
            <consortium name="The Broad Institute Genome Sequencing Center for Infectious Disease"/>
            <person name="Wu L."/>
            <person name="Ma J."/>
        </authorList>
    </citation>
    <scope>NUCLEOTIDE SEQUENCE [LARGE SCALE GENOMIC DNA]</scope>
    <source>
        <strain evidence="3">CGMCC 1.12778</strain>
    </source>
</reference>
<evidence type="ECO:0000313" key="2">
    <source>
        <dbReference type="EMBL" id="GGI00169.1"/>
    </source>
</evidence>